<keyword evidence="1 2" id="KW-0597">Phosphoprotein</keyword>
<dbReference type="Pfam" id="PF00072">
    <property type="entry name" value="Response_reg"/>
    <property type="match status" value="1"/>
</dbReference>
<comment type="caution">
    <text evidence="4">The sequence shown here is derived from an EMBL/GenBank/DDBJ whole genome shotgun (WGS) entry which is preliminary data.</text>
</comment>
<feature type="modified residue" description="4-aspartylphosphate" evidence="2">
    <location>
        <position position="57"/>
    </location>
</feature>
<dbReference type="EMBL" id="BAABFL010000418">
    <property type="protein sequence ID" value="GAA4650751.1"/>
    <property type="molecule type" value="Genomic_DNA"/>
</dbReference>
<proteinExistence type="predicted"/>
<gene>
    <name evidence="4" type="ORF">GCM10023116_30340</name>
</gene>
<dbReference type="PANTHER" id="PTHR44591">
    <property type="entry name" value="STRESS RESPONSE REGULATOR PROTEIN 1"/>
    <property type="match status" value="1"/>
</dbReference>
<sequence length="132" mass="15215">MDTELKRILYVEDDPSMQKLVNLVLETGGHYQITTYKTAKEALNQLPQIDVQMILLDVMLPDMDGIQLYNHIREMNTYQSTPIAFVTAKVEKHEIETYQKTGAIGVIVKPFVPTELTKTIRELWNTHLKSTH</sequence>
<dbReference type="RefSeq" id="WP_345196986.1">
    <property type="nucleotide sequence ID" value="NZ_BAABFL010000418.1"/>
</dbReference>
<organism evidence="4 5">
    <name type="scientific">Kistimonas scapharcae</name>
    <dbReference type="NCBI Taxonomy" id="1036133"/>
    <lineage>
        <taxon>Bacteria</taxon>
        <taxon>Pseudomonadati</taxon>
        <taxon>Pseudomonadota</taxon>
        <taxon>Gammaproteobacteria</taxon>
        <taxon>Oceanospirillales</taxon>
        <taxon>Endozoicomonadaceae</taxon>
        <taxon>Kistimonas</taxon>
    </lineage>
</organism>
<evidence type="ECO:0000259" key="3">
    <source>
        <dbReference type="PROSITE" id="PS50110"/>
    </source>
</evidence>
<dbReference type="Proteomes" id="UP001500604">
    <property type="component" value="Unassembled WGS sequence"/>
</dbReference>
<dbReference type="SMART" id="SM00448">
    <property type="entry name" value="REC"/>
    <property type="match status" value="1"/>
</dbReference>
<dbReference type="SUPFAM" id="SSF52172">
    <property type="entry name" value="CheY-like"/>
    <property type="match status" value="1"/>
</dbReference>
<evidence type="ECO:0000256" key="1">
    <source>
        <dbReference type="ARBA" id="ARBA00022553"/>
    </source>
</evidence>
<evidence type="ECO:0000313" key="5">
    <source>
        <dbReference type="Proteomes" id="UP001500604"/>
    </source>
</evidence>
<evidence type="ECO:0000313" key="4">
    <source>
        <dbReference type="EMBL" id="GAA4650751.1"/>
    </source>
</evidence>
<accession>A0ABP8V636</accession>
<dbReference type="PANTHER" id="PTHR44591:SF3">
    <property type="entry name" value="RESPONSE REGULATORY DOMAIN-CONTAINING PROTEIN"/>
    <property type="match status" value="1"/>
</dbReference>
<dbReference type="InterPro" id="IPR001789">
    <property type="entry name" value="Sig_transdc_resp-reg_receiver"/>
</dbReference>
<name>A0ABP8V636_9GAMM</name>
<dbReference type="InterPro" id="IPR050595">
    <property type="entry name" value="Bact_response_regulator"/>
</dbReference>
<evidence type="ECO:0000256" key="2">
    <source>
        <dbReference type="PROSITE-ProRule" id="PRU00169"/>
    </source>
</evidence>
<reference evidence="5" key="1">
    <citation type="journal article" date="2019" name="Int. J. Syst. Evol. Microbiol.">
        <title>The Global Catalogue of Microorganisms (GCM) 10K type strain sequencing project: providing services to taxonomists for standard genome sequencing and annotation.</title>
        <authorList>
            <consortium name="The Broad Institute Genomics Platform"/>
            <consortium name="The Broad Institute Genome Sequencing Center for Infectious Disease"/>
            <person name="Wu L."/>
            <person name="Ma J."/>
        </authorList>
    </citation>
    <scope>NUCLEOTIDE SEQUENCE [LARGE SCALE GENOMIC DNA]</scope>
    <source>
        <strain evidence="5">JCM 17805</strain>
    </source>
</reference>
<feature type="domain" description="Response regulatory" evidence="3">
    <location>
        <begin position="7"/>
        <end position="124"/>
    </location>
</feature>
<protein>
    <submittedName>
        <fullName evidence="4">Response regulator</fullName>
    </submittedName>
</protein>
<dbReference type="PROSITE" id="PS50110">
    <property type="entry name" value="RESPONSE_REGULATORY"/>
    <property type="match status" value="1"/>
</dbReference>
<keyword evidence="5" id="KW-1185">Reference proteome</keyword>
<dbReference type="Gene3D" id="3.40.50.2300">
    <property type="match status" value="1"/>
</dbReference>
<dbReference type="InterPro" id="IPR011006">
    <property type="entry name" value="CheY-like_superfamily"/>
</dbReference>